<dbReference type="RefSeq" id="XP_038783708.1">
    <property type="nucleotide sequence ID" value="XM_038933743.1"/>
</dbReference>
<comment type="caution">
    <text evidence="1">The sequence shown here is derived from an EMBL/GenBank/DDBJ whole genome shotgun (WGS) entry which is preliminary data.</text>
</comment>
<dbReference type="Proteomes" id="UP000596902">
    <property type="component" value="Unassembled WGS sequence"/>
</dbReference>
<reference evidence="1" key="2">
    <citation type="submission" date="2020-08" db="EMBL/GenBank/DDBJ databases">
        <title>Draft Genome Sequence of Cumin Blight Pathogen Alternaria burnsii.</title>
        <authorList>
            <person name="Feng Z."/>
        </authorList>
    </citation>
    <scope>NUCLEOTIDE SEQUENCE</scope>
    <source>
        <strain evidence="1">CBS107.38</strain>
    </source>
</reference>
<name>A0A8H7AZ45_9PLEO</name>
<keyword evidence="2" id="KW-1185">Reference proteome</keyword>
<reference evidence="1" key="1">
    <citation type="submission" date="2020-01" db="EMBL/GenBank/DDBJ databases">
        <authorList>
            <person name="Feng Z.H.Z."/>
        </authorList>
    </citation>
    <scope>NUCLEOTIDE SEQUENCE</scope>
    <source>
        <strain evidence="1">CBS107.38</strain>
    </source>
</reference>
<dbReference type="EMBL" id="JAAABM010000013">
    <property type="protein sequence ID" value="KAF7673373.1"/>
    <property type="molecule type" value="Genomic_DNA"/>
</dbReference>
<feature type="non-terminal residue" evidence="1">
    <location>
        <position position="1"/>
    </location>
</feature>
<dbReference type="AlphaFoldDB" id="A0A8H7AZ45"/>
<dbReference type="GeneID" id="62206921"/>
<gene>
    <name evidence="1" type="ORF">GT037_008696</name>
</gene>
<accession>A0A8H7AZ45</accession>
<sequence length="251" mass="27511">MCTTYKIRYLPCKRKGYDLCVAADFQQCQKAKESHESCTVSTTRTIWIDYKCPQHGGPAPQEREKLMKKRGVHGTNRQIVIRKGDRPSRWEGAVCVIGRSSIAINTMASATSQSHPLLQASSAAYAILAIGHTMKGLDQFKHPTMNTLPVMLRGASKIGWYEGSGFFLMMSILNYKWSVTGIYDVYDKSIAGILTGMLAAAGAAYWKSNDKPTAITLAVVAILQGLGKYIIITAMSGPTIEPAIEETIIVN</sequence>
<evidence type="ECO:0000313" key="2">
    <source>
        <dbReference type="Proteomes" id="UP000596902"/>
    </source>
</evidence>
<protein>
    <submittedName>
        <fullName evidence="1">Uncharacterized protein</fullName>
    </submittedName>
</protein>
<organism evidence="1 2">
    <name type="scientific">Alternaria burnsii</name>
    <dbReference type="NCBI Taxonomy" id="1187904"/>
    <lineage>
        <taxon>Eukaryota</taxon>
        <taxon>Fungi</taxon>
        <taxon>Dikarya</taxon>
        <taxon>Ascomycota</taxon>
        <taxon>Pezizomycotina</taxon>
        <taxon>Dothideomycetes</taxon>
        <taxon>Pleosporomycetidae</taxon>
        <taxon>Pleosporales</taxon>
        <taxon>Pleosporineae</taxon>
        <taxon>Pleosporaceae</taxon>
        <taxon>Alternaria</taxon>
        <taxon>Alternaria sect. Alternaria</taxon>
    </lineage>
</organism>
<proteinExistence type="predicted"/>
<evidence type="ECO:0000313" key="1">
    <source>
        <dbReference type="EMBL" id="KAF7673373.1"/>
    </source>
</evidence>